<evidence type="ECO:0000256" key="8">
    <source>
        <dbReference type="ARBA" id="ARBA00022984"/>
    </source>
</evidence>
<keyword evidence="12" id="KW-0464">Manganese</keyword>
<comment type="caution">
    <text evidence="15">The sequence shown here is derived from an EMBL/GenBank/DDBJ whole genome shotgun (WGS) entry which is preliminary data.</text>
</comment>
<organism evidence="15">
    <name type="scientific">candidate division WOR-3 bacterium</name>
    <dbReference type="NCBI Taxonomy" id="2052148"/>
    <lineage>
        <taxon>Bacteria</taxon>
        <taxon>Bacteria division WOR-3</taxon>
    </lineage>
</organism>
<dbReference type="GO" id="GO:0008360">
    <property type="term" value="P:regulation of cell shape"/>
    <property type="evidence" value="ECO:0007669"/>
    <property type="project" value="UniProtKB-KW"/>
</dbReference>
<comment type="catalytic activity">
    <reaction evidence="10">
        <text>2 D-alanine + ATP = D-alanyl-D-alanine + ADP + phosphate + H(+)</text>
        <dbReference type="Rhea" id="RHEA:11224"/>
        <dbReference type="ChEBI" id="CHEBI:15378"/>
        <dbReference type="ChEBI" id="CHEBI:30616"/>
        <dbReference type="ChEBI" id="CHEBI:43474"/>
        <dbReference type="ChEBI" id="CHEBI:57416"/>
        <dbReference type="ChEBI" id="CHEBI:57822"/>
        <dbReference type="ChEBI" id="CHEBI:456216"/>
        <dbReference type="EC" id="6.3.2.4"/>
    </reaction>
</comment>
<dbReference type="PIRSF" id="PIRSF039102">
    <property type="entry name" value="Ddl/VanB"/>
    <property type="match status" value="1"/>
</dbReference>
<dbReference type="Gene3D" id="3.30.470.20">
    <property type="entry name" value="ATP-grasp fold, B domain"/>
    <property type="match status" value="1"/>
</dbReference>
<feature type="binding site" evidence="12">
    <location>
        <position position="282"/>
    </location>
    <ligand>
        <name>Mg(2+)</name>
        <dbReference type="ChEBI" id="CHEBI:18420"/>
        <label>1</label>
    </ligand>
</feature>
<comment type="cofactor">
    <cofactor evidence="12">
        <name>Mg(2+)</name>
        <dbReference type="ChEBI" id="CHEBI:18420"/>
    </cofactor>
    <cofactor evidence="12">
        <name>Mn(2+)</name>
        <dbReference type="ChEBI" id="CHEBI:29035"/>
    </cofactor>
    <text evidence="12">Binds 2 magnesium or manganese ions per subunit.</text>
</comment>
<dbReference type="InterPro" id="IPR013815">
    <property type="entry name" value="ATP_grasp_subdomain_1"/>
</dbReference>
<name>A0A7C0XBV6_UNCW3</name>
<evidence type="ECO:0000256" key="5">
    <source>
        <dbReference type="ARBA" id="ARBA00022741"/>
    </source>
</evidence>
<evidence type="ECO:0000256" key="4">
    <source>
        <dbReference type="ARBA" id="ARBA00022598"/>
    </source>
</evidence>
<evidence type="ECO:0000313" key="15">
    <source>
        <dbReference type="EMBL" id="HDM90847.1"/>
    </source>
</evidence>
<proteinExistence type="inferred from homology"/>
<dbReference type="GO" id="GO:0008716">
    <property type="term" value="F:D-alanine-D-alanine ligase activity"/>
    <property type="evidence" value="ECO:0007669"/>
    <property type="project" value="UniProtKB-UniRule"/>
</dbReference>
<evidence type="ECO:0000259" key="14">
    <source>
        <dbReference type="PROSITE" id="PS50975"/>
    </source>
</evidence>
<dbReference type="Gene3D" id="3.40.50.20">
    <property type="match status" value="1"/>
</dbReference>
<feature type="domain" description="ATP-grasp" evidence="14">
    <location>
        <begin position="111"/>
        <end position="315"/>
    </location>
</feature>
<feature type="active site" evidence="11">
    <location>
        <position position="293"/>
    </location>
</feature>
<feature type="binding site" evidence="12">
    <location>
        <position position="282"/>
    </location>
    <ligand>
        <name>Mg(2+)</name>
        <dbReference type="ChEBI" id="CHEBI:18420"/>
        <label>2</label>
    </ligand>
</feature>
<dbReference type="SUPFAM" id="SSF52440">
    <property type="entry name" value="PreATP-grasp domain"/>
    <property type="match status" value="1"/>
</dbReference>
<dbReference type="EC" id="6.3.2.4" evidence="10"/>
<dbReference type="GO" id="GO:0046872">
    <property type="term" value="F:metal ion binding"/>
    <property type="evidence" value="ECO:0007669"/>
    <property type="project" value="UniProtKB-KW"/>
</dbReference>
<evidence type="ECO:0000256" key="13">
    <source>
        <dbReference type="PROSITE-ProRule" id="PRU00409"/>
    </source>
</evidence>
<evidence type="ECO:0000256" key="11">
    <source>
        <dbReference type="PIRSR" id="PIRSR039102-1"/>
    </source>
</evidence>
<feature type="binding site" evidence="12">
    <location>
        <position position="284"/>
    </location>
    <ligand>
        <name>Mg(2+)</name>
        <dbReference type="ChEBI" id="CHEBI:18420"/>
        <label>2</label>
    </ligand>
</feature>
<dbReference type="PROSITE" id="PS50975">
    <property type="entry name" value="ATP_GRASP"/>
    <property type="match status" value="1"/>
</dbReference>
<reference evidence="15" key="1">
    <citation type="journal article" date="2020" name="mSystems">
        <title>Genome- and Community-Level Interaction Insights into Carbon Utilization and Element Cycling Functions of Hydrothermarchaeota in Hydrothermal Sediment.</title>
        <authorList>
            <person name="Zhou Z."/>
            <person name="Liu Y."/>
            <person name="Xu W."/>
            <person name="Pan J."/>
            <person name="Luo Z.H."/>
            <person name="Li M."/>
        </authorList>
    </citation>
    <scope>NUCLEOTIDE SEQUENCE [LARGE SCALE GENOMIC DNA]</scope>
    <source>
        <strain evidence="15">HyVt-237</strain>
    </source>
</reference>
<evidence type="ECO:0000256" key="7">
    <source>
        <dbReference type="ARBA" id="ARBA00022960"/>
    </source>
</evidence>
<dbReference type="GO" id="GO:0071555">
    <property type="term" value="P:cell wall organization"/>
    <property type="evidence" value="ECO:0007669"/>
    <property type="project" value="UniProtKB-KW"/>
</dbReference>
<keyword evidence="9 10" id="KW-0961">Cell wall biogenesis/degradation</keyword>
<feature type="binding site" evidence="12">
    <location>
        <position position="269"/>
    </location>
    <ligand>
        <name>Mg(2+)</name>
        <dbReference type="ChEBI" id="CHEBI:18420"/>
        <label>1</label>
    </ligand>
</feature>
<dbReference type="UniPathway" id="UPA00219"/>
<dbReference type="PROSITE" id="PS00844">
    <property type="entry name" value="DALA_DALA_LIGASE_2"/>
    <property type="match status" value="1"/>
</dbReference>
<dbReference type="HAMAP" id="MF_00047">
    <property type="entry name" value="Dala_Dala_lig"/>
    <property type="match status" value="1"/>
</dbReference>
<sequence length="319" mass="35703">MDPFSLREKLRGKRIVVFYGGWSSEREVSLRSGRKVYESLRGQGFDAVLLDVDRDYIDRLKELGGDVVVIMLHGKPGEDGTIQGALETLRIPYTGSRVLASAVGMDKITTKRILLSLGIRTPDFVFVPLESNLEEMGREALRKLGFPMIIKPREEGSSIGVRIIREGDDFFGLMAREREDFGDFYLEKFIEGKSVTVGILGTRENSFALPSLELRVKKGEFYDYDAKYRKGYTEFIIPAELPRSSLEELEQLSLLTHRAVGCRGFSRVDAVVSQDGVPYILEINTIPGMTELSDLPAEAEAAGISYDELVLRILASAFE</sequence>
<dbReference type="PROSITE" id="PS00843">
    <property type="entry name" value="DALA_DALA_LIGASE_1"/>
    <property type="match status" value="1"/>
</dbReference>
<accession>A0A7C0XBV6</accession>
<dbReference type="Pfam" id="PF01820">
    <property type="entry name" value="Dala_Dala_lig_N"/>
    <property type="match status" value="1"/>
</dbReference>
<dbReference type="NCBIfam" id="TIGR01205">
    <property type="entry name" value="D_ala_D_alaTIGR"/>
    <property type="match status" value="1"/>
</dbReference>
<dbReference type="EMBL" id="DRBW01000240">
    <property type="protein sequence ID" value="HDM90847.1"/>
    <property type="molecule type" value="Genomic_DNA"/>
</dbReference>
<dbReference type="Pfam" id="PF07478">
    <property type="entry name" value="Dala_Dala_lig_C"/>
    <property type="match status" value="1"/>
</dbReference>
<comment type="subcellular location">
    <subcellularLocation>
        <location evidence="1 10">Cytoplasm</location>
    </subcellularLocation>
</comment>
<evidence type="ECO:0000256" key="12">
    <source>
        <dbReference type="PIRSR" id="PIRSR039102-3"/>
    </source>
</evidence>
<evidence type="ECO:0000256" key="2">
    <source>
        <dbReference type="ARBA" id="ARBA00010871"/>
    </source>
</evidence>
<keyword evidence="6 13" id="KW-0067">ATP-binding</keyword>
<dbReference type="InterPro" id="IPR011127">
    <property type="entry name" value="Dala_Dala_lig_N"/>
</dbReference>
<gene>
    <name evidence="10" type="primary">ddl</name>
    <name evidence="15" type="ORF">ENG67_06555</name>
</gene>
<evidence type="ECO:0000256" key="9">
    <source>
        <dbReference type="ARBA" id="ARBA00023316"/>
    </source>
</evidence>
<dbReference type="PANTHER" id="PTHR23132:SF23">
    <property type="entry name" value="D-ALANINE--D-ALANINE LIGASE B"/>
    <property type="match status" value="1"/>
</dbReference>
<dbReference type="Proteomes" id="UP000885931">
    <property type="component" value="Unassembled WGS sequence"/>
</dbReference>
<dbReference type="SUPFAM" id="SSF56059">
    <property type="entry name" value="Glutathione synthetase ATP-binding domain-like"/>
    <property type="match status" value="1"/>
</dbReference>
<keyword evidence="3 10" id="KW-0963">Cytoplasm</keyword>
<dbReference type="GO" id="GO:0005737">
    <property type="term" value="C:cytoplasm"/>
    <property type="evidence" value="ECO:0007669"/>
    <property type="project" value="UniProtKB-SubCell"/>
</dbReference>
<dbReference type="Gene3D" id="3.30.1490.20">
    <property type="entry name" value="ATP-grasp fold, A domain"/>
    <property type="match status" value="1"/>
</dbReference>
<protein>
    <recommendedName>
        <fullName evidence="10">D-alanine--D-alanine ligase</fullName>
        <ecNumber evidence="10">6.3.2.4</ecNumber>
    </recommendedName>
    <alternativeName>
        <fullName evidence="10">D-Ala-D-Ala ligase</fullName>
    </alternativeName>
    <alternativeName>
        <fullName evidence="10">D-alanylalanine synthetase</fullName>
    </alternativeName>
</protein>
<evidence type="ECO:0000256" key="1">
    <source>
        <dbReference type="ARBA" id="ARBA00004496"/>
    </source>
</evidence>
<keyword evidence="8 10" id="KW-0573">Peptidoglycan synthesis</keyword>
<dbReference type="GO" id="GO:0009252">
    <property type="term" value="P:peptidoglycan biosynthetic process"/>
    <property type="evidence" value="ECO:0007669"/>
    <property type="project" value="UniProtKB-UniRule"/>
</dbReference>
<feature type="active site" evidence="11">
    <location>
        <position position="157"/>
    </location>
</feature>
<dbReference type="InterPro" id="IPR000291">
    <property type="entry name" value="D-Ala_lig_Van_CS"/>
</dbReference>
<comment type="similarity">
    <text evidence="2 10">Belongs to the D-alanine--D-alanine ligase family.</text>
</comment>
<dbReference type="NCBIfam" id="NF002378">
    <property type="entry name" value="PRK01372.1"/>
    <property type="match status" value="1"/>
</dbReference>
<dbReference type="InterPro" id="IPR011095">
    <property type="entry name" value="Dala_Dala_lig_C"/>
</dbReference>
<dbReference type="PANTHER" id="PTHR23132">
    <property type="entry name" value="D-ALANINE--D-ALANINE LIGASE"/>
    <property type="match status" value="1"/>
</dbReference>
<dbReference type="AlphaFoldDB" id="A0A7C0XBV6"/>
<evidence type="ECO:0000256" key="6">
    <source>
        <dbReference type="ARBA" id="ARBA00022840"/>
    </source>
</evidence>
<keyword evidence="4 10" id="KW-0436">Ligase</keyword>
<dbReference type="InterPro" id="IPR016185">
    <property type="entry name" value="PreATP-grasp_dom_sf"/>
</dbReference>
<evidence type="ECO:0000256" key="10">
    <source>
        <dbReference type="HAMAP-Rule" id="MF_00047"/>
    </source>
</evidence>
<keyword evidence="5 13" id="KW-0547">Nucleotide-binding</keyword>
<evidence type="ECO:0000256" key="3">
    <source>
        <dbReference type="ARBA" id="ARBA00022490"/>
    </source>
</evidence>
<dbReference type="InterPro" id="IPR005905">
    <property type="entry name" value="D_ala_D_ala"/>
</dbReference>
<dbReference type="GO" id="GO:0005524">
    <property type="term" value="F:ATP binding"/>
    <property type="evidence" value="ECO:0007669"/>
    <property type="project" value="UniProtKB-UniRule"/>
</dbReference>
<keyword evidence="7 10" id="KW-0133">Cell shape</keyword>
<keyword evidence="12" id="KW-0479">Metal-binding</keyword>
<dbReference type="InterPro" id="IPR011761">
    <property type="entry name" value="ATP-grasp"/>
</dbReference>
<keyword evidence="12" id="KW-0460">Magnesium</keyword>
<feature type="active site" evidence="11">
    <location>
        <position position="25"/>
    </location>
</feature>
<comment type="pathway">
    <text evidence="10">Cell wall biogenesis; peptidoglycan biosynthesis.</text>
</comment>
<comment type="function">
    <text evidence="10">Cell wall formation.</text>
</comment>